<dbReference type="PROSITE" id="PS50262">
    <property type="entry name" value="G_PROTEIN_RECEP_F1_2"/>
    <property type="match status" value="1"/>
</dbReference>
<proteinExistence type="inferred from homology"/>
<keyword evidence="4 10" id="KW-0812">Transmembrane</keyword>
<dbReference type="GO" id="GO:0005886">
    <property type="term" value="C:plasma membrane"/>
    <property type="evidence" value="ECO:0007669"/>
    <property type="project" value="UniProtKB-SubCell"/>
</dbReference>
<feature type="transmembrane region" description="Helical" evidence="11">
    <location>
        <begin position="151"/>
        <end position="170"/>
    </location>
</feature>
<dbReference type="PANTHER" id="PTHR24248">
    <property type="entry name" value="ADRENERGIC RECEPTOR-RELATED G-PROTEIN COUPLED RECEPTOR"/>
    <property type="match status" value="1"/>
</dbReference>
<dbReference type="Gene3D" id="1.20.1070.10">
    <property type="entry name" value="Rhodopsin 7-helix transmembrane proteins"/>
    <property type="match status" value="1"/>
</dbReference>
<feature type="transmembrane region" description="Helical" evidence="11">
    <location>
        <begin position="111"/>
        <end position="131"/>
    </location>
</feature>
<dbReference type="PROSITE" id="PS00237">
    <property type="entry name" value="G_PROTEIN_RECEP_F1_1"/>
    <property type="match status" value="1"/>
</dbReference>
<feature type="transmembrane region" description="Helical" evidence="11">
    <location>
        <begin position="74"/>
        <end position="99"/>
    </location>
</feature>
<name>A0A553PGL4_TIGCA</name>
<keyword evidence="6 10" id="KW-0297">G-protein coupled receptor</keyword>
<dbReference type="PRINTS" id="PR00237">
    <property type="entry name" value="GPCRRHODOPSN"/>
</dbReference>
<dbReference type="AlphaFoldDB" id="A0A553PGL4"/>
<keyword evidence="14" id="KW-1185">Reference proteome</keyword>
<evidence type="ECO:0000313" key="14">
    <source>
        <dbReference type="Proteomes" id="UP000318571"/>
    </source>
</evidence>
<keyword evidence="3" id="KW-1003">Cell membrane</keyword>
<evidence type="ECO:0000256" key="4">
    <source>
        <dbReference type="ARBA" id="ARBA00022692"/>
    </source>
</evidence>
<evidence type="ECO:0000256" key="9">
    <source>
        <dbReference type="ARBA" id="ARBA00023224"/>
    </source>
</evidence>
<gene>
    <name evidence="13" type="ORF">TCAL_03509</name>
</gene>
<dbReference type="InterPro" id="IPR000276">
    <property type="entry name" value="GPCR_Rhodpsn"/>
</dbReference>
<evidence type="ECO:0000313" key="13">
    <source>
        <dbReference type="EMBL" id="TRY76823.1"/>
    </source>
</evidence>
<feature type="transmembrane region" description="Helical" evidence="11">
    <location>
        <begin position="191"/>
        <end position="211"/>
    </location>
</feature>
<keyword evidence="9 10" id="KW-0807">Transducer</keyword>
<dbReference type="InterPro" id="IPR017452">
    <property type="entry name" value="GPCR_Rhodpsn_7TM"/>
</dbReference>
<evidence type="ECO:0000256" key="5">
    <source>
        <dbReference type="ARBA" id="ARBA00022989"/>
    </source>
</evidence>
<dbReference type="GO" id="GO:0004930">
    <property type="term" value="F:G protein-coupled receptor activity"/>
    <property type="evidence" value="ECO:0007669"/>
    <property type="project" value="UniProtKB-KW"/>
</dbReference>
<dbReference type="PANTHER" id="PTHR24248:SF189">
    <property type="entry name" value="ALPHA2-ADRENERGIC-LIKE OCTOPAMINE RECEPTOR, ISOFORM B"/>
    <property type="match status" value="1"/>
</dbReference>
<dbReference type="EMBL" id="VCGU01000004">
    <property type="protein sequence ID" value="TRY76823.1"/>
    <property type="molecule type" value="Genomic_DNA"/>
</dbReference>
<dbReference type="STRING" id="6832.A0A553PGL4"/>
<reference evidence="13 14" key="1">
    <citation type="journal article" date="2018" name="Nat. Ecol. Evol.">
        <title>Genomic signatures of mitonuclear coevolution across populations of Tigriopus californicus.</title>
        <authorList>
            <person name="Barreto F.S."/>
            <person name="Watson E.T."/>
            <person name="Lima T.G."/>
            <person name="Willett C.S."/>
            <person name="Edmands S."/>
            <person name="Li W."/>
            <person name="Burton R.S."/>
        </authorList>
    </citation>
    <scope>NUCLEOTIDE SEQUENCE [LARGE SCALE GENOMIC DNA]</scope>
    <source>
        <strain evidence="13 14">San Diego</strain>
    </source>
</reference>
<comment type="subcellular location">
    <subcellularLocation>
        <location evidence="1">Cell membrane</location>
        <topology evidence="1">Multi-pass membrane protein</topology>
    </subcellularLocation>
</comment>
<feature type="domain" description="G-protein coupled receptors family 1 profile" evidence="12">
    <location>
        <begin position="91"/>
        <end position="211"/>
    </location>
</feature>
<organism evidence="13 14">
    <name type="scientific">Tigriopus californicus</name>
    <name type="common">Marine copepod</name>
    <dbReference type="NCBI Taxonomy" id="6832"/>
    <lineage>
        <taxon>Eukaryota</taxon>
        <taxon>Metazoa</taxon>
        <taxon>Ecdysozoa</taxon>
        <taxon>Arthropoda</taxon>
        <taxon>Crustacea</taxon>
        <taxon>Multicrustacea</taxon>
        <taxon>Hexanauplia</taxon>
        <taxon>Copepoda</taxon>
        <taxon>Harpacticoida</taxon>
        <taxon>Harpacticidae</taxon>
        <taxon>Tigriopus</taxon>
    </lineage>
</organism>
<keyword evidence="8 10" id="KW-0675">Receptor</keyword>
<comment type="caution">
    <text evidence="13">The sequence shown here is derived from an EMBL/GenBank/DDBJ whole genome shotgun (WGS) entry which is preliminary data.</text>
</comment>
<protein>
    <recommendedName>
        <fullName evidence="12">G-protein coupled receptors family 1 profile domain-containing protein</fullName>
    </recommendedName>
</protein>
<evidence type="ECO:0000256" key="7">
    <source>
        <dbReference type="ARBA" id="ARBA00023136"/>
    </source>
</evidence>
<dbReference type="Pfam" id="PF00001">
    <property type="entry name" value="7tm_1"/>
    <property type="match status" value="1"/>
</dbReference>
<sequence length="282" mass="31404">MPMEHRYEELSGVLAAAAESTDSGSDLFSDDEYGLLNIAKFAVHEFQANGSVDTNASTPNIVTAYPSSYSQFQIIFLALIMTVMMVLILVGNMLVVIAIATENNLTSIQNWFIASLAVADMLIGLVVMPFSLSYELMGYWMFGTLWCEIHAAMDVFMCTASIMNICLISLDRYWSITRAIDYLNARTPNKVALMIVTVWLLSGLICIPPLLGWKADEDLDWFFEVLDEQGNRTQLEFLQYLDHSGKMDLNNFTDTLERVVYPQCGNRGLEGAKGSGRSNAPP</sequence>
<dbReference type="SUPFAM" id="SSF81321">
    <property type="entry name" value="Family A G protein-coupled receptor-like"/>
    <property type="match status" value="1"/>
</dbReference>
<evidence type="ECO:0000256" key="11">
    <source>
        <dbReference type="SAM" id="Phobius"/>
    </source>
</evidence>
<evidence type="ECO:0000256" key="1">
    <source>
        <dbReference type="ARBA" id="ARBA00004651"/>
    </source>
</evidence>
<keyword evidence="7 11" id="KW-0472">Membrane</keyword>
<evidence type="ECO:0000256" key="8">
    <source>
        <dbReference type="ARBA" id="ARBA00023170"/>
    </source>
</evidence>
<evidence type="ECO:0000256" key="6">
    <source>
        <dbReference type="ARBA" id="ARBA00023040"/>
    </source>
</evidence>
<evidence type="ECO:0000259" key="12">
    <source>
        <dbReference type="PROSITE" id="PS50262"/>
    </source>
</evidence>
<keyword evidence="5 11" id="KW-1133">Transmembrane helix</keyword>
<evidence type="ECO:0000256" key="3">
    <source>
        <dbReference type="ARBA" id="ARBA00022475"/>
    </source>
</evidence>
<dbReference type="OMA" id="HNATHTI"/>
<accession>A0A553PGL4</accession>
<evidence type="ECO:0000256" key="10">
    <source>
        <dbReference type="RuleBase" id="RU000688"/>
    </source>
</evidence>
<comment type="similarity">
    <text evidence="2 10">Belongs to the G-protein coupled receptor 1 family.</text>
</comment>
<dbReference type="Proteomes" id="UP000318571">
    <property type="component" value="Chromosome 5"/>
</dbReference>
<evidence type="ECO:0000256" key="2">
    <source>
        <dbReference type="ARBA" id="ARBA00010663"/>
    </source>
</evidence>